<reference evidence="1 2" key="1">
    <citation type="submission" date="2019-02" db="EMBL/GenBank/DDBJ databases">
        <title>Deep-cultivation of Planctomycetes and their phenomic and genomic characterization uncovers novel biology.</title>
        <authorList>
            <person name="Wiegand S."/>
            <person name="Jogler M."/>
            <person name="Boedeker C."/>
            <person name="Pinto D."/>
            <person name="Vollmers J."/>
            <person name="Rivas-Marin E."/>
            <person name="Kohn T."/>
            <person name="Peeters S.H."/>
            <person name="Heuer A."/>
            <person name="Rast P."/>
            <person name="Oberbeckmann S."/>
            <person name="Bunk B."/>
            <person name="Jeske O."/>
            <person name="Meyerdierks A."/>
            <person name="Storesund J.E."/>
            <person name="Kallscheuer N."/>
            <person name="Luecker S."/>
            <person name="Lage O.M."/>
            <person name="Pohl T."/>
            <person name="Merkel B.J."/>
            <person name="Hornburger P."/>
            <person name="Mueller R.-W."/>
            <person name="Bruemmer F."/>
            <person name="Labrenz M."/>
            <person name="Spormann A.M."/>
            <person name="Op den Camp H."/>
            <person name="Overmann J."/>
            <person name="Amann R."/>
            <person name="Jetten M.S.M."/>
            <person name="Mascher T."/>
            <person name="Medema M.H."/>
            <person name="Devos D.P."/>
            <person name="Kaster A.-K."/>
            <person name="Ovreas L."/>
            <person name="Rohde M."/>
            <person name="Galperin M.Y."/>
            <person name="Jogler C."/>
        </authorList>
    </citation>
    <scope>NUCLEOTIDE SEQUENCE [LARGE SCALE GENOMIC DNA]</scope>
    <source>
        <strain evidence="1 2">TBK1r</strain>
    </source>
</reference>
<accession>A0ABX5XTI8</accession>
<dbReference type="Pfam" id="PF02810">
    <property type="entry name" value="SEC-C"/>
    <property type="match status" value="1"/>
</dbReference>
<evidence type="ECO:0008006" key="3">
    <source>
        <dbReference type="Google" id="ProtNLM"/>
    </source>
</evidence>
<evidence type="ECO:0000313" key="1">
    <source>
        <dbReference type="EMBL" id="QDV84725.1"/>
    </source>
</evidence>
<sequence length="151" mass="17093">MGAIADAMSAYAQPLLDQTDGSLEQMQMALNVAMACWNIGKLPEDKRQAAIDSLTESMGLDEAEREEFQEEILMPMIRRHDEMFGQVFQRKAPRRSEWESTIEVGSESDLEFGLEALPPKDQTPKPGRYDPCPCNSGKKYKFCCERVARAR</sequence>
<protein>
    <recommendedName>
        <fullName evidence="3">Preprotein translocase subunit SecA</fullName>
    </recommendedName>
</protein>
<dbReference type="EMBL" id="CP036432">
    <property type="protein sequence ID" value="QDV84725.1"/>
    <property type="molecule type" value="Genomic_DNA"/>
</dbReference>
<dbReference type="Gene3D" id="3.10.450.50">
    <property type="match status" value="1"/>
</dbReference>
<name>A0ABX5XTI8_9BACT</name>
<dbReference type="InterPro" id="IPR004027">
    <property type="entry name" value="SEC_C_motif"/>
</dbReference>
<keyword evidence="2" id="KW-1185">Reference proteome</keyword>
<organism evidence="1 2">
    <name type="scientific">Stieleria magnilauensis</name>
    <dbReference type="NCBI Taxonomy" id="2527963"/>
    <lineage>
        <taxon>Bacteria</taxon>
        <taxon>Pseudomonadati</taxon>
        <taxon>Planctomycetota</taxon>
        <taxon>Planctomycetia</taxon>
        <taxon>Pirellulales</taxon>
        <taxon>Pirellulaceae</taxon>
        <taxon>Stieleria</taxon>
    </lineage>
</organism>
<proteinExistence type="predicted"/>
<dbReference type="RefSeq" id="WP_145213335.1">
    <property type="nucleotide sequence ID" value="NZ_CP036432.1"/>
</dbReference>
<dbReference type="SUPFAM" id="SSF103642">
    <property type="entry name" value="Sec-C motif"/>
    <property type="match status" value="1"/>
</dbReference>
<dbReference type="Proteomes" id="UP000318081">
    <property type="component" value="Chromosome"/>
</dbReference>
<gene>
    <name evidence="1" type="ORF">TBK1r_36770</name>
</gene>
<evidence type="ECO:0000313" key="2">
    <source>
        <dbReference type="Proteomes" id="UP000318081"/>
    </source>
</evidence>